<name>I0WIJ6_RHOOP</name>
<dbReference type="PATRIC" id="fig|1165867.3.peg.5554"/>
<dbReference type="AlphaFoldDB" id="I0WIJ6"/>
<gene>
    <name evidence="2" type="ORF">W59_27146</name>
</gene>
<protein>
    <submittedName>
        <fullName evidence="2">Uncharacterized protein</fullName>
    </submittedName>
</protein>
<evidence type="ECO:0000313" key="2">
    <source>
        <dbReference type="EMBL" id="EID76212.1"/>
    </source>
</evidence>
<reference evidence="2 3" key="1">
    <citation type="journal article" date="2012" name="J. Bacteriol.">
        <title>Draft genome sequence of the nitrophenol-degrading actinomycete Rhodococcus imtechensis RKJ300.</title>
        <authorList>
            <person name="Vikram S."/>
            <person name="Kumar S."/>
            <person name="Subramanian S."/>
            <person name="Raghava G.P."/>
        </authorList>
    </citation>
    <scope>NUCLEOTIDE SEQUENCE [LARGE SCALE GENOMIC DNA]</scope>
    <source>
        <strain evidence="2 3">RKJ300</strain>
    </source>
</reference>
<dbReference type="EMBL" id="AJJH01000145">
    <property type="protein sequence ID" value="EID76212.1"/>
    <property type="molecule type" value="Genomic_DNA"/>
</dbReference>
<accession>I0WIJ6</accession>
<feature type="compositionally biased region" description="Basic and acidic residues" evidence="1">
    <location>
        <begin position="67"/>
        <end position="89"/>
    </location>
</feature>
<proteinExistence type="predicted"/>
<dbReference type="RefSeq" id="WP_007299854.1">
    <property type="nucleotide sequence ID" value="NZ_AJJH01000145.1"/>
</dbReference>
<comment type="caution">
    <text evidence="2">The sequence shown here is derived from an EMBL/GenBank/DDBJ whole genome shotgun (WGS) entry which is preliminary data.</text>
</comment>
<dbReference type="Proteomes" id="UP000006447">
    <property type="component" value="Unassembled WGS sequence"/>
</dbReference>
<feature type="region of interest" description="Disordered" evidence="1">
    <location>
        <begin position="56"/>
        <end position="101"/>
    </location>
</feature>
<evidence type="ECO:0000313" key="3">
    <source>
        <dbReference type="Proteomes" id="UP000006447"/>
    </source>
</evidence>
<organism evidence="2 3">
    <name type="scientific">Rhodococcus opacus RKJ300 = JCM 13270</name>
    <dbReference type="NCBI Taxonomy" id="1165867"/>
    <lineage>
        <taxon>Bacteria</taxon>
        <taxon>Bacillati</taxon>
        <taxon>Actinomycetota</taxon>
        <taxon>Actinomycetes</taxon>
        <taxon>Mycobacteriales</taxon>
        <taxon>Nocardiaceae</taxon>
        <taxon>Rhodococcus</taxon>
    </lineage>
</organism>
<sequence length="183" mass="20161">MVIEDYADEPAVRDQLGGGRALVRRWAIVLDDGPLVFADDGDLELDAEHLPRARRISTSGAARHHRLAADNDTSRHRRRPDQSRKDHGMNTRPFDVVPEADRLEQTHTLDTAGGLLDPEPASRVPVPWDAPEADRLEQAQPVGTVDDALSSAGTDHAWDAPEADWLEQAFAVPFGDDHDVRDG</sequence>
<evidence type="ECO:0000256" key="1">
    <source>
        <dbReference type="SAM" id="MobiDB-lite"/>
    </source>
</evidence>